<dbReference type="InterPro" id="IPR015943">
    <property type="entry name" value="WD40/YVTN_repeat-like_dom_sf"/>
</dbReference>
<feature type="domain" description="Transcription factor IIIC 90kDa subunit N-terminal" evidence="2">
    <location>
        <begin position="46"/>
        <end position="203"/>
    </location>
</feature>
<reference evidence="4" key="1">
    <citation type="submission" date="2013-12" db="EMBL/GenBank/DDBJ databases">
        <title>The Genome Sequence of Aphanomyces invadans NJM9701.</title>
        <authorList>
            <consortium name="The Broad Institute Genomics Platform"/>
            <person name="Russ C."/>
            <person name="Tyler B."/>
            <person name="van West P."/>
            <person name="Dieguez-Uribeondo J."/>
            <person name="Young S.K."/>
            <person name="Zeng Q."/>
            <person name="Gargeya S."/>
            <person name="Fitzgerald M."/>
            <person name="Abouelleil A."/>
            <person name="Alvarado L."/>
            <person name="Chapman S.B."/>
            <person name="Gainer-Dewar J."/>
            <person name="Goldberg J."/>
            <person name="Griggs A."/>
            <person name="Gujja S."/>
            <person name="Hansen M."/>
            <person name="Howarth C."/>
            <person name="Imamovic A."/>
            <person name="Ireland A."/>
            <person name="Larimer J."/>
            <person name="McCowan C."/>
            <person name="Murphy C."/>
            <person name="Pearson M."/>
            <person name="Poon T.W."/>
            <person name="Priest M."/>
            <person name="Roberts A."/>
            <person name="Saif S."/>
            <person name="Shea T."/>
            <person name="Sykes S."/>
            <person name="Wortman J."/>
            <person name="Nusbaum C."/>
            <person name="Birren B."/>
        </authorList>
    </citation>
    <scope>NUCLEOTIDE SEQUENCE [LARGE SCALE GENOMIC DNA]</scope>
    <source>
        <strain evidence="4">NJM9701</strain>
    </source>
</reference>
<evidence type="ECO:0000256" key="1">
    <source>
        <dbReference type="PROSITE-ProRule" id="PRU00221"/>
    </source>
</evidence>
<evidence type="ECO:0000313" key="4">
    <source>
        <dbReference type="EMBL" id="ETW02016.1"/>
    </source>
</evidence>
<dbReference type="Gene3D" id="2.130.10.10">
    <property type="entry name" value="YVTN repeat-like/Quinoprotein amine dehydrogenase"/>
    <property type="match status" value="1"/>
</dbReference>
<dbReference type="RefSeq" id="XP_008869864.1">
    <property type="nucleotide sequence ID" value="XM_008871642.1"/>
</dbReference>
<dbReference type="PANTHER" id="PTHR15496:SF2">
    <property type="entry name" value="GENERAL TRANSCRIPTION FACTOR 3C POLYPEPTIDE 4"/>
    <property type="match status" value="1"/>
</dbReference>
<dbReference type="PROSITE" id="PS50082">
    <property type="entry name" value="WD_REPEATS_2"/>
    <property type="match status" value="1"/>
</dbReference>
<dbReference type="AlphaFoldDB" id="A0A024U6H4"/>
<dbReference type="InterPro" id="IPR024761">
    <property type="entry name" value="TFIIIC_delta_N"/>
</dbReference>
<gene>
    <name evidence="4" type="ORF">H310_06533</name>
</gene>
<keyword evidence="1" id="KW-0853">WD repeat</keyword>
<protein>
    <submittedName>
        <fullName evidence="4">Uncharacterized protein</fullName>
    </submittedName>
</protein>
<dbReference type="Pfam" id="PF12660">
    <property type="entry name" value="zf-TFIIIC"/>
    <property type="match status" value="1"/>
</dbReference>
<dbReference type="GeneID" id="20083583"/>
<organism evidence="4">
    <name type="scientific">Aphanomyces invadans</name>
    <dbReference type="NCBI Taxonomy" id="157072"/>
    <lineage>
        <taxon>Eukaryota</taxon>
        <taxon>Sar</taxon>
        <taxon>Stramenopiles</taxon>
        <taxon>Oomycota</taxon>
        <taxon>Saprolegniomycetes</taxon>
        <taxon>Saprolegniales</taxon>
        <taxon>Verrucalvaceae</taxon>
        <taxon>Aphanomyces</taxon>
    </lineage>
</organism>
<dbReference type="InterPro" id="IPR036322">
    <property type="entry name" value="WD40_repeat_dom_sf"/>
</dbReference>
<dbReference type="InterPro" id="IPR024764">
    <property type="entry name" value="TFIIIC_Znf"/>
</dbReference>
<dbReference type="InterPro" id="IPR044230">
    <property type="entry name" value="GTF3C4"/>
</dbReference>
<evidence type="ECO:0000259" key="2">
    <source>
        <dbReference type="Pfam" id="PF12657"/>
    </source>
</evidence>
<dbReference type="eggNOG" id="ENOG502QRVQ">
    <property type="taxonomic scope" value="Eukaryota"/>
</dbReference>
<dbReference type="EMBL" id="KI913962">
    <property type="protein sequence ID" value="ETW02016.1"/>
    <property type="molecule type" value="Genomic_DNA"/>
</dbReference>
<proteinExistence type="predicted"/>
<accession>A0A024U6H4</accession>
<dbReference type="Pfam" id="PF12657">
    <property type="entry name" value="TFIIIC_delta"/>
    <property type="match status" value="1"/>
</dbReference>
<dbReference type="VEuPathDB" id="FungiDB:H310_06533"/>
<sequence>MTKRAEWTAGEPVGSNEHGLHFTSTASSFLSEHLPGAPIMPDCVHWSADSKLACVTDENIMISTYLNKDLSRFLLHPPFLTRYFLPLPAKHTDYPEPPTLDGIHEDELDAPGTTTCRILNEQARKQSSNPREISLTKGELSMTFTAAVWGPRGSAPNMSCAIATLTSNGQVGVNYPSALDLQWKEVVSVSKHLKRHVAANDWSSTDATTTADLLFAVPLPRFPVQYRSKASVGRASDAKRQKVSAAFVEASDLVSVTSLAWSTATHDASSGRNVSYLVLCGKVLTTVWRFVHDMRSSDVSRLEDAPISTGVTRQYGWPTCCTWMHMETNAFAMGTSSGNVLLMRLTVHSKGGGATMAVERVMKTPQMQPVYAVQYSLTSVCVGGGSSITVWPVGNDDDAADPRTWVAHAKNISSLELNHCDDGHMLFSSSSDGCVKCWNIRTGDQIPIDYLPVNNYPIYGLALSPNAVQLAVGYVCPPAAKPSRITQADTTYARLSSGLECFAAPNARNATLLANSLESHSSIESLGDILSYCHANLTSFNAKMAEARAWIADEKADAINDVVPLHEEFCAILESKFNDQCTAAEDPDHISPMYLQVAYQVVSNMPTPNQHANVARLQKKIMAFWCDYMLRAATKQFSGQRTRQTSLPFLLMADFLSLVASPLSVEHLALLNATYMAYGTPADKTRDLTANPTPPVRETCSLCSAPIPLTENVLEPVCDNGHALERCSRTLRVIDSVAAMWKCTVCEAFAHGDEHDEGADNESAPVLVCRLCGSYCQRVEY</sequence>
<dbReference type="GO" id="GO:0004402">
    <property type="term" value="F:histone acetyltransferase activity"/>
    <property type="evidence" value="ECO:0007669"/>
    <property type="project" value="InterPro"/>
</dbReference>
<dbReference type="SUPFAM" id="SSF50978">
    <property type="entry name" value="WD40 repeat-like"/>
    <property type="match status" value="1"/>
</dbReference>
<dbReference type="GO" id="GO:0006384">
    <property type="term" value="P:transcription initiation at RNA polymerase III promoter"/>
    <property type="evidence" value="ECO:0007669"/>
    <property type="project" value="InterPro"/>
</dbReference>
<dbReference type="SMART" id="SM00320">
    <property type="entry name" value="WD40"/>
    <property type="match status" value="1"/>
</dbReference>
<name>A0A024U6H4_9STRA</name>
<feature type="domain" description="Transcription factor IIIC putative zinc-finger" evidence="3">
    <location>
        <begin position="693"/>
        <end position="764"/>
    </location>
</feature>
<evidence type="ECO:0000259" key="3">
    <source>
        <dbReference type="Pfam" id="PF12660"/>
    </source>
</evidence>
<dbReference type="OrthoDB" id="6021743at2759"/>
<dbReference type="InterPro" id="IPR001680">
    <property type="entry name" value="WD40_rpt"/>
</dbReference>
<dbReference type="PANTHER" id="PTHR15496">
    <property type="entry name" value="GENERAL TRANSCRIPTION FACTOR 3C POLYPEPTIDE 4 FAMILY"/>
    <property type="match status" value="1"/>
</dbReference>
<dbReference type="GO" id="GO:0000127">
    <property type="term" value="C:transcription factor TFIIIC complex"/>
    <property type="evidence" value="ECO:0007669"/>
    <property type="project" value="InterPro"/>
</dbReference>
<feature type="repeat" description="WD" evidence="1">
    <location>
        <begin position="405"/>
        <end position="448"/>
    </location>
</feature>